<accession>A0A2N3LEJ3</accession>
<dbReference type="RefSeq" id="WP_101356197.1">
    <property type="nucleotide sequence ID" value="NZ_PIQO01000023.1"/>
</dbReference>
<evidence type="ECO:0000313" key="3">
    <source>
        <dbReference type="Proteomes" id="UP000233440"/>
    </source>
</evidence>
<evidence type="ECO:0000256" key="1">
    <source>
        <dbReference type="SAM" id="Phobius"/>
    </source>
</evidence>
<gene>
    <name evidence="2" type="ORF">CWO92_21180</name>
</gene>
<evidence type="ECO:0000313" key="2">
    <source>
        <dbReference type="EMBL" id="PKR83052.1"/>
    </source>
</evidence>
<feature type="transmembrane region" description="Helical" evidence="1">
    <location>
        <begin position="12"/>
        <end position="31"/>
    </location>
</feature>
<proteinExistence type="predicted"/>
<dbReference type="EMBL" id="PIQO01000023">
    <property type="protein sequence ID" value="PKR83052.1"/>
    <property type="molecule type" value="Genomic_DNA"/>
</dbReference>
<keyword evidence="3" id="KW-1185">Reference proteome</keyword>
<dbReference type="Proteomes" id="UP000233440">
    <property type="component" value="Unassembled WGS sequence"/>
</dbReference>
<reference evidence="2 3" key="1">
    <citation type="submission" date="2017-11" db="EMBL/GenBank/DDBJ databases">
        <title>Bacillus camelliae sp. nov., isolated from pu'er tea.</title>
        <authorList>
            <person name="Niu L."/>
        </authorList>
    </citation>
    <scope>NUCLEOTIDE SEQUENCE [LARGE SCALE GENOMIC DNA]</scope>
    <source>
        <strain evidence="2 3">7578-1</strain>
    </source>
</reference>
<keyword evidence="1" id="KW-0472">Membrane</keyword>
<protein>
    <recommendedName>
        <fullName evidence="4">DUF4320 family protein</fullName>
    </recommendedName>
</protein>
<name>A0A2N3LEJ3_9BACI</name>
<organism evidence="2 3">
    <name type="scientific">Heyndrickxia camelliae</name>
    <dbReference type="NCBI Taxonomy" id="1707093"/>
    <lineage>
        <taxon>Bacteria</taxon>
        <taxon>Bacillati</taxon>
        <taxon>Bacillota</taxon>
        <taxon>Bacilli</taxon>
        <taxon>Bacillales</taxon>
        <taxon>Bacillaceae</taxon>
        <taxon>Heyndrickxia</taxon>
    </lineage>
</organism>
<evidence type="ECO:0008006" key="4">
    <source>
        <dbReference type="Google" id="ProtNLM"/>
    </source>
</evidence>
<sequence length="121" mass="14110">MYQEDAVGEFNNQMHLMIITFFLISLTIFIIQHTQTVDMKNYVDGQIEKYGGLTSQSRNNIKNYSEKYYDGRYEVTSLSGYEKKSYGETIDYEITGKIKIFFFNLPDQLVKTRGSTVSLVR</sequence>
<keyword evidence="1" id="KW-0812">Transmembrane</keyword>
<keyword evidence="1" id="KW-1133">Transmembrane helix</keyword>
<comment type="caution">
    <text evidence="2">The sequence shown here is derived from an EMBL/GenBank/DDBJ whole genome shotgun (WGS) entry which is preliminary data.</text>
</comment>
<dbReference type="OrthoDB" id="2974419at2"/>
<dbReference type="AlphaFoldDB" id="A0A2N3LEJ3"/>